<feature type="compositionally biased region" description="Polar residues" evidence="4">
    <location>
        <begin position="345"/>
        <end position="427"/>
    </location>
</feature>
<dbReference type="Pfam" id="PF02902">
    <property type="entry name" value="Peptidase_C48"/>
    <property type="match status" value="1"/>
</dbReference>
<name>A0A2B4R587_STYPI</name>
<keyword evidence="3" id="KW-0378">Hydrolase</keyword>
<sequence>MNDVCEQFYDEKKKSKIKDKSVLVPVQGDMDAIFSELSECKIKPVLLSPVQPYAESYVKSSRHITTVTDFFDKKYLELSYPELLKVCMSIKLDITKENIDQVERDTIKQAKGINFFEHRAGRIGASQSKSACHTNPALPSQSLIKQICYQELAKFSTEATEHGCRHKAFAIRTYEEFMKTHHVNFKVKECGLAINEDMPWLHATTDLFCECDCCDEGVGEVKCPFCLENCDFESYEKKSNTCLTKDIQGCYTLPHDHPYYYQIQQQLFTAKRPFCDFVVCAVGLSQVMPVHQHILPDKPHWDSVVPKLENFWSVCILPEILIRSMVNQKLLLNKSTNSSKSCTSVGQSNPTPQPTNVSQSNPTLQPTSVSQSIPTPQPTSVSQSIPTPQPTSFSQSNPTPEPTSASQSNPTPQRISGNKSSSSSTPDSGNFIFIKTVQNVSPQCNKYAKLGSLRQCECDLIRDRLGWLDCAIIHEAQTLLSQIHKNIKGFQRPTLGAVRQFDVMTGDFIQILHIKNNHWVCMTSIDCAQGYVIFLDSMMSPISQELQELAENLVGGNLKGVRKVNVQQQQNGSDCGVFSIAFATCLAYRNFPLTVPFNISKMRSHLIRCLQSGIMDLFPTI</sequence>
<evidence type="ECO:0000259" key="6">
    <source>
        <dbReference type="Pfam" id="PF09588"/>
    </source>
</evidence>
<comment type="caution">
    <text evidence="7">The sequence shown here is derived from an EMBL/GenBank/DDBJ whole genome shotgun (WGS) entry which is preliminary data.</text>
</comment>
<evidence type="ECO:0000256" key="1">
    <source>
        <dbReference type="ARBA" id="ARBA00005234"/>
    </source>
</evidence>
<keyword evidence="2" id="KW-0645">Protease</keyword>
<dbReference type="InterPro" id="IPR011604">
    <property type="entry name" value="PDDEXK-like_dom_sf"/>
</dbReference>
<evidence type="ECO:0000256" key="2">
    <source>
        <dbReference type="ARBA" id="ARBA00022670"/>
    </source>
</evidence>
<protein>
    <recommendedName>
        <fullName evidence="9">Ubiquitin-like protease family profile domain-containing protein</fullName>
    </recommendedName>
</protein>
<dbReference type="GO" id="GO:0008234">
    <property type="term" value="F:cysteine-type peptidase activity"/>
    <property type="evidence" value="ECO:0007669"/>
    <property type="project" value="InterPro"/>
</dbReference>
<dbReference type="EMBL" id="LSMT01001683">
    <property type="protein sequence ID" value="PFX11983.1"/>
    <property type="molecule type" value="Genomic_DNA"/>
</dbReference>
<organism evidence="7 8">
    <name type="scientific">Stylophora pistillata</name>
    <name type="common">Smooth cauliflower coral</name>
    <dbReference type="NCBI Taxonomy" id="50429"/>
    <lineage>
        <taxon>Eukaryota</taxon>
        <taxon>Metazoa</taxon>
        <taxon>Cnidaria</taxon>
        <taxon>Anthozoa</taxon>
        <taxon>Hexacorallia</taxon>
        <taxon>Scleractinia</taxon>
        <taxon>Astrocoeniina</taxon>
        <taxon>Pocilloporidae</taxon>
        <taxon>Stylophora</taxon>
    </lineage>
</organism>
<feature type="domain" description="YqaJ viral recombinase" evidence="6">
    <location>
        <begin position="115"/>
        <end position="270"/>
    </location>
</feature>
<dbReference type="CDD" id="cd22343">
    <property type="entry name" value="PDDEXK_lambda_exonuclease-like"/>
    <property type="match status" value="1"/>
</dbReference>
<feature type="region of interest" description="Disordered" evidence="4">
    <location>
        <begin position="337"/>
        <end position="427"/>
    </location>
</feature>
<comment type="similarity">
    <text evidence="1">Belongs to the peptidase C48 family.</text>
</comment>
<dbReference type="InterPro" id="IPR019080">
    <property type="entry name" value="YqaJ_viral_recombinase"/>
</dbReference>
<dbReference type="SUPFAM" id="SSF54001">
    <property type="entry name" value="Cysteine proteinases"/>
    <property type="match status" value="1"/>
</dbReference>
<dbReference type="GO" id="GO:0006508">
    <property type="term" value="P:proteolysis"/>
    <property type="evidence" value="ECO:0007669"/>
    <property type="project" value="UniProtKB-KW"/>
</dbReference>
<dbReference type="AlphaFoldDB" id="A0A2B4R587"/>
<dbReference type="Pfam" id="PF09588">
    <property type="entry name" value="YqaJ"/>
    <property type="match status" value="1"/>
</dbReference>
<reference evidence="8" key="1">
    <citation type="journal article" date="2017" name="bioRxiv">
        <title>Comparative analysis of the genomes of Stylophora pistillata and Acropora digitifera provides evidence for extensive differences between species of corals.</title>
        <authorList>
            <person name="Voolstra C.R."/>
            <person name="Li Y."/>
            <person name="Liew Y.J."/>
            <person name="Baumgarten S."/>
            <person name="Zoccola D."/>
            <person name="Flot J.-F."/>
            <person name="Tambutte S."/>
            <person name="Allemand D."/>
            <person name="Aranda M."/>
        </authorList>
    </citation>
    <scope>NUCLEOTIDE SEQUENCE [LARGE SCALE GENOMIC DNA]</scope>
</reference>
<evidence type="ECO:0000313" key="8">
    <source>
        <dbReference type="Proteomes" id="UP000225706"/>
    </source>
</evidence>
<dbReference type="Proteomes" id="UP000225706">
    <property type="component" value="Unassembled WGS sequence"/>
</dbReference>
<dbReference type="PANTHER" id="PTHR47526">
    <property type="entry name" value="ATP-DEPENDENT DNA HELICASE"/>
    <property type="match status" value="1"/>
</dbReference>
<dbReference type="InterPro" id="IPR011335">
    <property type="entry name" value="Restrct_endonuc-II-like"/>
</dbReference>
<evidence type="ECO:0000313" key="7">
    <source>
        <dbReference type="EMBL" id="PFX11983.1"/>
    </source>
</evidence>
<dbReference type="OrthoDB" id="5978840at2759"/>
<gene>
    <name evidence="7" type="ORF">AWC38_SpisGene24131</name>
</gene>
<evidence type="ECO:0000256" key="4">
    <source>
        <dbReference type="SAM" id="MobiDB-lite"/>
    </source>
</evidence>
<feature type="domain" description="Ubiquitin-like protease family profile" evidence="5">
    <location>
        <begin position="508"/>
        <end position="590"/>
    </location>
</feature>
<dbReference type="Gene3D" id="3.90.320.10">
    <property type="match status" value="1"/>
</dbReference>
<dbReference type="InterPro" id="IPR038765">
    <property type="entry name" value="Papain-like_cys_pep_sf"/>
</dbReference>
<evidence type="ECO:0008006" key="9">
    <source>
        <dbReference type="Google" id="ProtNLM"/>
    </source>
</evidence>
<keyword evidence="8" id="KW-1185">Reference proteome</keyword>
<dbReference type="PANTHER" id="PTHR47526:SF3">
    <property type="entry name" value="PHD-TYPE DOMAIN-CONTAINING PROTEIN"/>
    <property type="match status" value="1"/>
</dbReference>
<evidence type="ECO:0000259" key="5">
    <source>
        <dbReference type="Pfam" id="PF02902"/>
    </source>
</evidence>
<dbReference type="InterPro" id="IPR003653">
    <property type="entry name" value="Peptidase_C48_C"/>
</dbReference>
<dbReference type="Gene3D" id="3.40.395.10">
    <property type="entry name" value="Adenoviral Proteinase, Chain A"/>
    <property type="match status" value="1"/>
</dbReference>
<dbReference type="SUPFAM" id="SSF52980">
    <property type="entry name" value="Restriction endonuclease-like"/>
    <property type="match status" value="1"/>
</dbReference>
<dbReference type="GO" id="GO:0006281">
    <property type="term" value="P:DNA repair"/>
    <property type="evidence" value="ECO:0007669"/>
    <property type="project" value="UniProtKB-ARBA"/>
</dbReference>
<accession>A0A2B4R587</accession>
<proteinExistence type="inferred from homology"/>
<evidence type="ECO:0000256" key="3">
    <source>
        <dbReference type="ARBA" id="ARBA00022801"/>
    </source>
</evidence>